<dbReference type="Gene3D" id="2.30.30.40">
    <property type="entry name" value="SH3 Domains"/>
    <property type="match status" value="1"/>
</dbReference>
<gene>
    <name evidence="3" type="ORF">HDF25_002073</name>
</gene>
<evidence type="ECO:0000259" key="2">
    <source>
        <dbReference type="PROSITE" id="PS51781"/>
    </source>
</evidence>
<dbReference type="PROSITE" id="PS51781">
    <property type="entry name" value="SH3B"/>
    <property type="match status" value="1"/>
</dbReference>
<dbReference type="InterPro" id="IPR003646">
    <property type="entry name" value="SH3-like_bac-type"/>
</dbReference>
<dbReference type="Proteomes" id="UP000521017">
    <property type="component" value="Unassembled WGS sequence"/>
</dbReference>
<feature type="transmembrane region" description="Helical" evidence="1">
    <location>
        <begin position="108"/>
        <end position="128"/>
    </location>
</feature>
<protein>
    <recommendedName>
        <fullName evidence="2">SH3b domain-containing protein</fullName>
    </recommendedName>
</protein>
<feature type="domain" description="SH3b" evidence="2">
    <location>
        <begin position="144"/>
        <end position="207"/>
    </location>
</feature>
<keyword evidence="1" id="KW-1133">Transmembrane helix</keyword>
<reference evidence="3 4" key="1">
    <citation type="submission" date="2020-08" db="EMBL/GenBank/DDBJ databases">
        <title>Genomic Encyclopedia of Type Strains, Phase IV (KMG-V): Genome sequencing to study the core and pangenomes of soil and plant-associated prokaryotes.</title>
        <authorList>
            <person name="Whitman W."/>
        </authorList>
    </citation>
    <scope>NUCLEOTIDE SEQUENCE [LARGE SCALE GENOMIC DNA]</scope>
    <source>
        <strain evidence="3 4">M2T3</strain>
    </source>
</reference>
<evidence type="ECO:0000313" key="4">
    <source>
        <dbReference type="Proteomes" id="UP000521017"/>
    </source>
</evidence>
<evidence type="ECO:0000313" key="3">
    <source>
        <dbReference type="EMBL" id="MBB6499929.1"/>
    </source>
</evidence>
<accession>A0A7X0J3D3</accession>
<comment type="caution">
    <text evidence="3">The sequence shown here is derived from an EMBL/GenBank/DDBJ whole genome shotgun (WGS) entry which is preliminary data.</text>
</comment>
<dbReference type="EMBL" id="JACHCC010000005">
    <property type="protein sequence ID" value="MBB6499929.1"/>
    <property type="molecule type" value="Genomic_DNA"/>
</dbReference>
<dbReference type="Pfam" id="PF08239">
    <property type="entry name" value="SH3_3"/>
    <property type="match status" value="1"/>
</dbReference>
<dbReference type="AlphaFoldDB" id="A0A7X0J3D3"/>
<evidence type="ECO:0000256" key="1">
    <source>
        <dbReference type="SAM" id="Phobius"/>
    </source>
</evidence>
<sequence length="456" mass="51616">MALSFRKSFGNSLFRVNISKSGLGYSTGIKGARINTGPRGTYVTFSAYGLQYRKKIAPSTVSPNPSPQVQLPPIYNGVHTITSADIDNLTDTDSKDFIRELTEKAQKYSLQFWLATAPFLIGLGLLFFNSFSTKTSPVSPAVDKSIVTITSYVGANIRSEPTAKSEVVKAAKVDEVFTLLDSSNGKWLKIQMHDTIGYINKQLAVTGQIHNDRIDETETSISNDYFWIQAALLFIGFIILYIWTGRLDKKRSEMEIYYEMDENIKGVYDKFITHFTELIGSSRTWQYLHASNNSDYKRTGGASQLIRRIPIGGISANRKPIKFFTTNVSIPYIRLRNTELYFLPERLLIKRGNQFAAVFYQHLTISGNITRFIEDESVPHDAVVVGQTWKFLNKKGGPDRRFNNNRQIPICHYSEYTIKSETGVYEIITTSKIGAFDNFSRFLAQIGQLQARIQLK</sequence>
<proteinExistence type="predicted"/>
<dbReference type="Pfam" id="PF14020">
    <property type="entry name" value="DUF4236"/>
    <property type="match status" value="1"/>
</dbReference>
<keyword evidence="1" id="KW-0472">Membrane</keyword>
<feature type="transmembrane region" description="Helical" evidence="1">
    <location>
        <begin position="225"/>
        <end position="244"/>
    </location>
</feature>
<keyword evidence="1" id="KW-0812">Transmembrane</keyword>
<dbReference type="RefSeq" id="WP_184624654.1">
    <property type="nucleotide sequence ID" value="NZ_JACHCC010000005.1"/>
</dbReference>
<organism evidence="3 4">
    <name type="scientific">Pedobacter cryoconitis</name>
    <dbReference type="NCBI Taxonomy" id="188932"/>
    <lineage>
        <taxon>Bacteria</taxon>
        <taxon>Pseudomonadati</taxon>
        <taxon>Bacteroidota</taxon>
        <taxon>Sphingobacteriia</taxon>
        <taxon>Sphingobacteriales</taxon>
        <taxon>Sphingobacteriaceae</taxon>
        <taxon>Pedobacter</taxon>
    </lineage>
</organism>
<dbReference type="InterPro" id="IPR025330">
    <property type="entry name" value="DUF4236"/>
</dbReference>
<name>A0A7X0J3D3_9SPHI</name>